<dbReference type="AlphaFoldDB" id="X7F423"/>
<evidence type="ECO:0000256" key="2">
    <source>
        <dbReference type="SAM" id="SignalP"/>
    </source>
</evidence>
<evidence type="ECO:0000256" key="1">
    <source>
        <dbReference type="SAM" id="MobiDB-lite"/>
    </source>
</evidence>
<protein>
    <submittedName>
        <fullName evidence="3">Excinuclease ABC subunit A</fullName>
    </submittedName>
</protein>
<sequence>MIRSLPALTAAALAAALATAPGIAAAQPKGCPPGLAKKQNGCTPPGQVGKGHRDRDHRYRVGDRLDGDYIVIRDPRRYGLDPDYTYARRDDTVFRIDRDTQAILDIIGGIATLAN</sequence>
<dbReference type="Gene3D" id="3.10.450.160">
    <property type="entry name" value="inner membrane protein cigr"/>
    <property type="match status" value="1"/>
</dbReference>
<evidence type="ECO:0000313" key="3">
    <source>
        <dbReference type="EMBL" id="ETX27515.1"/>
    </source>
</evidence>
<gene>
    <name evidence="3" type="ORF">RISW2_13370</name>
</gene>
<accession>X7F423</accession>
<keyword evidence="2" id="KW-0732">Signal</keyword>
<feature type="chain" id="PRO_5004978110" evidence="2">
    <location>
        <begin position="27"/>
        <end position="115"/>
    </location>
</feature>
<evidence type="ECO:0000313" key="4">
    <source>
        <dbReference type="Proteomes" id="UP000023430"/>
    </source>
</evidence>
<dbReference type="RefSeq" id="WP_043773545.1">
    <property type="nucleotide sequence ID" value="NZ_JAME01000031.1"/>
</dbReference>
<organism evidence="3 4">
    <name type="scientific">Roseivivax isoporae LMG 25204</name>
    <dbReference type="NCBI Taxonomy" id="1449351"/>
    <lineage>
        <taxon>Bacteria</taxon>
        <taxon>Pseudomonadati</taxon>
        <taxon>Pseudomonadota</taxon>
        <taxon>Alphaproteobacteria</taxon>
        <taxon>Rhodobacterales</taxon>
        <taxon>Roseobacteraceae</taxon>
        <taxon>Roseivivax</taxon>
    </lineage>
</organism>
<dbReference type="EMBL" id="JAME01000031">
    <property type="protein sequence ID" value="ETX27515.1"/>
    <property type="molecule type" value="Genomic_DNA"/>
</dbReference>
<reference evidence="3 4" key="1">
    <citation type="submission" date="2014-01" db="EMBL/GenBank/DDBJ databases">
        <title>Roseivivax isoporae LMG 25204 Genome Sequencing.</title>
        <authorList>
            <person name="Lai Q."/>
            <person name="Li G."/>
            <person name="Shao Z."/>
        </authorList>
    </citation>
    <scope>NUCLEOTIDE SEQUENCE [LARGE SCALE GENOMIC DNA]</scope>
    <source>
        <strain evidence="3 4">LMG 25204</strain>
    </source>
</reference>
<proteinExistence type="predicted"/>
<feature type="region of interest" description="Disordered" evidence="1">
    <location>
        <begin position="32"/>
        <end position="58"/>
    </location>
</feature>
<keyword evidence="4" id="KW-1185">Reference proteome</keyword>
<dbReference type="Proteomes" id="UP000023430">
    <property type="component" value="Unassembled WGS sequence"/>
</dbReference>
<dbReference type="eggNOG" id="ENOG5032YTT">
    <property type="taxonomic scope" value="Bacteria"/>
</dbReference>
<dbReference type="PATRIC" id="fig|1449351.3.peg.3548"/>
<feature type="signal peptide" evidence="2">
    <location>
        <begin position="1"/>
        <end position="26"/>
    </location>
</feature>
<dbReference type="STRING" id="1449351.RISW2_13370"/>
<name>X7F423_9RHOB</name>
<comment type="caution">
    <text evidence="3">The sequence shown here is derived from an EMBL/GenBank/DDBJ whole genome shotgun (WGS) entry which is preliminary data.</text>
</comment>
<dbReference type="OrthoDB" id="7666115at2"/>